<gene>
    <name evidence="1" type="ORF">SDC9_10070</name>
</gene>
<evidence type="ECO:0000313" key="1">
    <source>
        <dbReference type="EMBL" id="MPL64418.1"/>
    </source>
</evidence>
<name>A0A644TBW6_9ZZZZ</name>
<accession>A0A644TBW6</accession>
<dbReference type="AlphaFoldDB" id="A0A644TBW6"/>
<protein>
    <submittedName>
        <fullName evidence="1">Uncharacterized protein</fullName>
    </submittedName>
</protein>
<organism evidence="1">
    <name type="scientific">bioreactor metagenome</name>
    <dbReference type="NCBI Taxonomy" id="1076179"/>
    <lineage>
        <taxon>unclassified sequences</taxon>
        <taxon>metagenomes</taxon>
        <taxon>ecological metagenomes</taxon>
    </lineage>
</organism>
<dbReference type="InterPro" id="IPR027477">
    <property type="entry name" value="Succ_DH/fumarate_Rdtase_cat_sf"/>
</dbReference>
<dbReference type="EMBL" id="VSSQ01000024">
    <property type="protein sequence ID" value="MPL64418.1"/>
    <property type="molecule type" value="Genomic_DNA"/>
</dbReference>
<proteinExistence type="predicted"/>
<reference evidence="1" key="1">
    <citation type="submission" date="2019-08" db="EMBL/GenBank/DDBJ databases">
        <authorList>
            <person name="Kucharzyk K."/>
            <person name="Murdoch R.W."/>
            <person name="Higgins S."/>
            <person name="Loffler F."/>
        </authorList>
    </citation>
    <scope>NUCLEOTIDE SEQUENCE</scope>
</reference>
<dbReference type="Gene3D" id="3.90.700.10">
    <property type="entry name" value="Succinate dehydrogenase/fumarate reductase flavoprotein, catalytic domain"/>
    <property type="match status" value="1"/>
</dbReference>
<comment type="caution">
    <text evidence="1">The sequence shown here is derived from an EMBL/GenBank/DDBJ whole genome shotgun (WGS) entry which is preliminary data.</text>
</comment>
<sequence length="117" mass="12524">MQFNETFERYNASCEQHDGADFGKDPSALISFNPGPLYGLHTGYSITAAIGSIKADNNFNAIDTKGNPIKGLYVVGIEGTMLWANMYTFKVGGTCNGNNINSSGRNVAKNALALMAH</sequence>